<dbReference type="EMBL" id="JAJHJB010000041">
    <property type="protein sequence ID" value="MCC5467817.1"/>
    <property type="molecule type" value="Genomic_DNA"/>
</dbReference>
<keyword evidence="2" id="KW-1185">Reference proteome</keyword>
<accession>A0ABS8HXX4</accession>
<protein>
    <submittedName>
        <fullName evidence="1">Uncharacterized protein</fullName>
    </submittedName>
</protein>
<dbReference type="Proteomes" id="UP001165492">
    <property type="component" value="Unassembled WGS sequence"/>
</dbReference>
<name>A0ABS8HXX4_9FIRM</name>
<reference evidence="1" key="1">
    <citation type="submission" date="2021-11" db="EMBL/GenBank/DDBJ databases">
        <title>Description of a new species Pelosinus isolated from the bottom sediments of Lake Baikal.</title>
        <authorList>
            <person name="Zakharyuk A."/>
        </authorList>
    </citation>
    <scope>NUCLEOTIDE SEQUENCE</scope>
    <source>
        <strain evidence="1">Bkl1</strain>
    </source>
</reference>
<evidence type="ECO:0000313" key="2">
    <source>
        <dbReference type="Proteomes" id="UP001165492"/>
    </source>
</evidence>
<comment type="caution">
    <text evidence="1">The sequence shown here is derived from an EMBL/GenBank/DDBJ whole genome shotgun (WGS) entry which is preliminary data.</text>
</comment>
<organism evidence="1 2">
    <name type="scientific">Pelosinus baikalensis</name>
    <dbReference type="NCBI Taxonomy" id="2892015"/>
    <lineage>
        <taxon>Bacteria</taxon>
        <taxon>Bacillati</taxon>
        <taxon>Bacillota</taxon>
        <taxon>Negativicutes</taxon>
        <taxon>Selenomonadales</taxon>
        <taxon>Sporomusaceae</taxon>
        <taxon>Pelosinus</taxon>
    </lineage>
</organism>
<evidence type="ECO:0000313" key="1">
    <source>
        <dbReference type="EMBL" id="MCC5467817.1"/>
    </source>
</evidence>
<dbReference type="RefSeq" id="WP_007937084.1">
    <property type="nucleotide sequence ID" value="NZ_JAJHJB010000041.1"/>
</dbReference>
<sequence length="66" mass="7915">MTRSFTLYRDQLKKLLAQVENNVEKNPLATDGITIMISDNDRCLKVFQKVGHDWIYLDQEEFCEWY</sequence>
<gene>
    <name evidence="1" type="ORF">LMF89_21005</name>
</gene>
<proteinExistence type="predicted"/>